<keyword evidence="6" id="KW-0723">Serine/threonine-protein kinase</keyword>
<dbReference type="Gene3D" id="3.30.200.20">
    <property type="entry name" value="Phosphorylase Kinase, domain 1"/>
    <property type="match status" value="1"/>
</dbReference>
<name>A0ABR4EPF0_9PEZI</name>
<evidence type="ECO:0000313" key="19">
    <source>
        <dbReference type="EMBL" id="KAL2284171.1"/>
    </source>
</evidence>
<evidence type="ECO:0000256" key="10">
    <source>
        <dbReference type="ARBA" id="ARBA00022840"/>
    </source>
</evidence>
<feature type="compositionally biased region" description="Basic and acidic residues" evidence="16">
    <location>
        <begin position="406"/>
        <end position="426"/>
    </location>
</feature>
<evidence type="ECO:0000256" key="12">
    <source>
        <dbReference type="ARBA" id="ARBA00033194"/>
    </source>
</evidence>
<accession>A0ABR4EPF0</accession>
<comment type="catalytic activity">
    <reaction evidence="14">
        <text>L-seryl-[protein] + ATP = O-phospho-L-seryl-[protein] + ADP + H(+)</text>
        <dbReference type="Rhea" id="RHEA:17989"/>
        <dbReference type="Rhea" id="RHEA-COMP:9863"/>
        <dbReference type="Rhea" id="RHEA-COMP:11604"/>
        <dbReference type="ChEBI" id="CHEBI:15378"/>
        <dbReference type="ChEBI" id="CHEBI:29999"/>
        <dbReference type="ChEBI" id="CHEBI:30616"/>
        <dbReference type="ChEBI" id="CHEBI:83421"/>
        <dbReference type="ChEBI" id="CHEBI:456216"/>
        <dbReference type="EC" id="2.7.11.1"/>
    </reaction>
</comment>
<keyword evidence="17" id="KW-1133">Transmembrane helix</keyword>
<evidence type="ECO:0000256" key="4">
    <source>
        <dbReference type="ARBA" id="ARBA00013948"/>
    </source>
</evidence>
<dbReference type="InterPro" id="IPR051175">
    <property type="entry name" value="CLK_kinases"/>
</dbReference>
<dbReference type="InterPro" id="IPR000719">
    <property type="entry name" value="Prot_kinase_dom"/>
</dbReference>
<proteinExistence type="predicted"/>
<comment type="function">
    <text evidence="1">Component of the EKC/KEOPS complex that is required for the formation of a threonylcarbamoyl group on adenosine at position 37 (t(6)A37) in tRNAs that read codons beginning with adenine. The complex is probably involved in the transfer of the threonylcarbamoyl moiety of threonylcarbamoyl-AMP (TC-AMP) to the N6 group of A37. BUD32 has ATPase activity in the context of the EKC/KEOPS complex and likely plays a supporting role to the catalytic subunit KAE1. The EKC/KEOPS complex also promotes both telomere uncapping and telomere elongation. The complex is required for efficient recruitment of transcriptional coactivators.</text>
</comment>
<evidence type="ECO:0000256" key="9">
    <source>
        <dbReference type="ARBA" id="ARBA00022777"/>
    </source>
</evidence>
<dbReference type="InterPro" id="IPR008266">
    <property type="entry name" value="Tyr_kinase_AS"/>
</dbReference>
<evidence type="ECO:0000256" key="16">
    <source>
        <dbReference type="SAM" id="MobiDB-lite"/>
    </source>
</evidence>
<dbReference type="PROSITE" id="PS50011">
    <property type="entry name" value="PROTEIN_KINASE_DOM"/>
    <property type="match status" value="1"/>
</dbReference>
<keyword evidence="20" id="KW-1185">Reference proteome</keyword>
<evidence type="ECO:0000256" key="13">
    <source>
        <dbReference type="ARBA" id="ARBA00047899"/>
    </source>
</evidence>
<evidence type="ECO:0000256" key="15">
    <source>
        <dbReference type="PROSITE-ProRule" id="PRU10141"/>
    </source>
</evidence>
<dbReference type="EC" id="2.7.11.1" evidence="3"/>
<evidence type="ECO:0000256" key="5">
    <source>
        <dbReference type="ARBA" id="ARBA00019973"/>
    </source>
</evidence>
<organism evidence="19 20">
    <name type="scientific">Diaporthe vaccinii</name>
    <dbReference type="NCBI Taxonomy" id="105482"/>
    <lineage>
        <taxon>Eukaryota</taxon>
        <taxon>Fungi</taxon>
        <taxon>Dikarya</taxon>
        <taxon>Ascomycota</taxon>
        <taxon>Pezizomycotina</taxon>
        <taxon>Sordariomycetes</taxon>
        <taxon>Sordariomycetidae</taxon>
        <taxon>Diaporthales</taxon>
        <taxon>Diaporthaceae</taxon>
        <taxon>Diaporthe</taxon>
        <taxon>Diaporthe eres species complex</taxon>
    </lineage>
</organism>
<evidence type="ECO:0000256" key="3">
    <source>
        <dbReference type="ARBA" id="ARBA00012513"/>
    </source>
</evidence>
<dbReference type="PROSITE" id="PS00109">
    <property type="entry name" value="PROTEIN_KINASE_TYR"/>
    <property type="match status" value="1"/>
</dbReference>
<keyword evidence="17" id="KW-0472">Membrane</keyword>
<evidence type="ECO:0000256" key="8">
    <source>
        <dbReference type="ARBA" id="ARBA00022741"/>
    </source>
</evidence>
<dbReference type="SUPFAM" id="SSF56112">
    <property type="entry name" value="Protein kinase-like (PK-like)"/>
    <property type="match status" value="1"/>
</dbReference>
<evidence type="ECO:0000256" key="2">
    <source>
        <dbReference type="ARBA" id="ARBA00011534"/>
    </source>
</evidence>
<dbReference type="EMBL" id="JBAWTH010000038">
    <property type="protein sequence ID" value="KAL2284171.1"/>
    <property type="molecule type" value="Genomic_DNA"/>
</dbReference>
<evidence type="ECO:0000256" key="7">
    <source>
        <dbReference type="ARBA" id="ARBA00022679"/>
    </source>
</evidence>
<evidence type="ECO:0000313" key="20">
    <source>
        <dbReference type="Proteomes" id="UP001600888"/>
    </source>
</evidence>
<evidence type="ECO:0000256" key="1">
    <source>
        <dbReference type="ARBA" id="ARBA00003747"/>
    </source>
</evidence>
<protein>
    <recommendedName>
        <fullName evidence="5">EKC/KEOPS complex subunit BUD32</fullName>
        <ecNumber evidence="3">2.7.11.1</ecNumber>
    </recommendedName>
    <alternativeName>
        <fullName evidence="11 12">Atypical Serine/threonine protein kinase BUD32</fullName>
    </alternativeName>
    <alternativeName>
        <fullName evidence="4">EKC/KEOPS complex subunit bud32</fullName>
    </alternativeName>
</protein>
<dbReference type="SMART" id="SM00220">
    <property type="entry name" value="S_TKc"/>
    <property type="match status" value="1"/>
</dbReference>
<evidence type="ECO:0000259" key="18">
    <source>
        <dbReference type="PROSITE" id="PS50011"/>
    </source>
</evidence>
<feature type="region of interest" description="Disordered" evidence="16">
    <location>
        <begin position="403"/>
        <end position="426"/>
    </location>
</feature>
<evidence type="ECO:0000256" key="6">
    <source>
        <dbReference type="ARBA" id="ARBA00022527"/>
    </source>
</evidence>
<keyword evidence="17" id="KW-0812">Transmembrane</keyword>
<dbReference type="InterPro" id="IPR017441">
    <property type="entry name" value="Protein_kinase_ATP_BS"/>
</dbReference>
<keyword evidence="8 15" id="KW-0547">Nucleotide-binding</keyword>
<evidence type="ECO:0000256" key="17">
    <source>
        <dbReference type="SAM" id="Phobius"/>
    </source>
</evidence>
<reference evidence="19 20" key="1">
    <citation type="submission" date="2024-03" db="EMBL/GenBank/DDBJ databases">
        <title>A high-quality draft genome sequence of Diaporthe vaccinii, a causative agent of upright dieback and viscid rot disease in cranberry plants.</title>
        <authorList>
            <person name="Sarrasin M."/>
            <person name="Lang B.F."/>
            <person name="Burger G."/>
        </authorList>
    </citation>
    <scope>NUCLEOTIDE SEQUENCE [LARGE SCALE GENOMIC DNA]</scope>
    <source>
        <strain evidence="19 20">IS7</strain>
    </source>
</reference>
<dbReference type="PANTHER" id="PTHR45646:SF11">
    <property type="entry name" value="SERINE_THREONINE-PROTEIN KINASE DOA"/>
    <property type="match status" value="1"/>
</dbReference>
<feature type="domain" description="Protein kinase" evidence="18">
    <location>
        <begin position="29"/>
        <end position="384"/>
    </location>
</feature>
<evidence type="ECO:0000256" key="14">
    <source>
        <dbReference type="ARBA" id="ARBA00048679"/>
    </source>
</evidence>
<evidence type="ECO:0000256" key="11">
    <source>
        <dbReference type="ARBA" id="ARBA00030980"/>
    </source>
</evidence>
<gene>
    <name evidence="19" type="ORF">FJTKL_09143</name>
</gene>
<sequence>MDESGYEEVKKYVPGGYHPVDIGDEVAQYTVLHKLGSGGFGTVWLVQSSEDAHYYALKILCAEVSEANANEREVMEYLGPHDHPSVVKLLRSFEITGPNGVHTCLVLPVCGPSLFNWSLGRTFTLGACYRIAQQVANGVAFLHERGVVHADFTTCNVVFSLPNIQSMWPDEVCQLLGPIEREKLKLRDGSKSPHGPKRIVKNPDFSGFNILMSSAAVMIIDFSEAFVLGRPRHRAGLGIPITSFPPEVCFGYPPSAGSDLWGLACLLFEILCGRPLFPLYFPIFEMLIGLIVHYVGLLPRSWQGHFDAAKYGDRQEGTLHSTPEGAWYWFEAKPEDQRGSLVEEVAKAASRVGLSTEQQGFIVSLLQDMLVQTSDIKVGLLPYLQPRILRPLTTSRLRLSIYRRSKATDQPHDTSKGKDHPRSPVL</sequence>
<keyword evidence="10 15" id="KW-0067">ATP-binding</keyword>
<dbReference type="PROSITE" id="PS00107">
    <property type="entry name" value="PROTEIN_KINASE_ATP"/>
    <property type="match status" value="1"/>
</dbReference>
<dbReference type="Proteomes" id="UP001600888">
    <property type="component" value="Unassembled WGS sequence"/>
</dbReference>
<comment type="catalytic activity">
    <reaction evidence="13">
        <text>L-threonyl-[protein] + ATP = O-phospho-L-threonyl-[protein] + ADP + H(+)</text>
        <dbReference type="Rhea" id="RHEA:46608"/>
        <dbReference type="Rhea" id="RHEA-COMP:11060"/>
        <dbReference type="Rhea" id="RHEA-COMP:11605"/>
        <dbReference type="ChEBI" id="CHEBI:15378"/>
        <dbReference type="ChEBI" id="CHEBI:30013"/>
        <dbReference type="ChEBI" id="CHEBI:30616"/>
        <dbReference type="ChEBI" id="CHEBI:61977"/>
        <dbReference type="ChEBI" id="CHEBI:456216"/>
        <dbReference type="EC" id="2.7.11.1"/>
    </reaction>
</comment>
<dbReference type="Gene3D" id="1.10.510.10">
    <property type="entry name" value="Transferase(Phosphotransferase) domain 1"/>
    <property type="match status" value="1"/>
</dbReference>
<keyword evidence="9" id="KW-0418">Kinase</keyword>
<feature type="binding site" evidence="15">
    <location>
        <position position="58"/>
    </location>
    <ligand>
        <name>ATP</name>
        <dbReference type="ChEBI" id="CHEBI:30616"/>
    </ligand>
</feature>
<keyword evidence="7" id="KW-0808">Transferase</keyword>
<dbReference type="PANTHER" id="PTHR45646">
    <property type="entry name" value="SERINE/THREONINE-PROTEIN KINASE DOA-RELATED"/>
    <property type="match status" value="1"/>
</dbReference>
<feature type="transmembrane region" description="Helical" evidence="17">
    <location>
        <begin position="279"/>
        <end position="297"/>
    </location>
</feature>
<comment type="subunit">
    <text evidence="2">Component of the EKC/KEOPS complex composed of at least BUD32, CGI121, GON7, KAE1 and PCC1; the whole complex dimerizes.</text>
</comment>
<dbReference type="InterPro" id="IPR011009">
    <property type="entry name" value="Kinase-like_dom_sf"/>
</dbReference>
<comment type="caution">
    <text evidence="19">The sequence shown here is derived from an EMBL/GenBank/DDBJ whole genome shotgun (WGS) entry which is preliminary data.</text>
</comment>
<dbReference type="Pfam" id="PF00069">
    <property type="entry name" value="Pkinase"/>
    <property type="match status" value="1"/>
</dbReference>